<evidence type="ECO:0000313" key="2">
    <source>
        <dbReference type="EMBL" id="SMG00007.1"/>
    </source>
</evidence>
<sequence>MPVLARAAIRFARRKKMRDRLSLAGLAGPPRRRRADRAPAAQIICS</sequence>
<accession>A0A238H4E4</accession>
<evidence type="ECO:0000313" key="3">
    <source>
        <dbReference type="Proteomes" id="UP000198460"/>
    </source>
</evidence>
<organism evidence="2 3">
    <name type="scientific">Burkholderia singularis</name>
    <dbReference type="NCBI Taxonomy" id="1503053"/>
    <lineage>
        <taxon>Bacteria</taxon>
        <taxon>Pseudomonadati</taxon>
        <taxon>Pseudomonadota</taxon>
        <taxon>Betaproteobacteria</taxon>
        <taxon>Burkholderiales</taxon>
        <taxon>Burkholderiaceae</taxon>
        <taxon>Burkholderia</taxon>
        <taxon>pseudomallei group</taxon>
    </lineage>
</organism>
<reference evidence="2 3" key="1">
    <citation type="submission" date="2017-04" db="EMBL/GenBank/DDBJ databases">
        <authorList>
            <person name="Afonso C.L."/>
            <person name="Miller P.J."/>
            <person name="Scott M.A."/>
            <person name="Spackman E."/>
            <person name="Goraichik I."/>
            <person name="Dimitrov K.M."/>
            <person name="Suarez D.L."/>
            <person name="Swayne D.E."/>
        </authorList>
    </citation>
    <scope>NUCLEOTIDE SEQUENCE [LARGE SCALE GENOMIC DNA]</scope>
    <source>
        <strain evidence="2">LMG 28154</strain>
    </source>
</reference>
<protein>
    <submittedName>
        <fullName evidence="2">Uncharacterized protein</fullName>
    </submittedName>
</protein>
<dbReference type="Proteomes" id="UP000198460">
    <property type="component" value="Unassembled WGS sequence"/>
</dbReference>
<dbReference type="EMBL" id="FXAN01000047">
    <property type="protein sequence ID" value="SMG00007.1"/>
    <property type="molecule type" value="Genomic_DNA"/>
</dbReference>
<evidence type="ECO:0000256" key="1">
    <source>
        <dbReference type="SAM" id="MobiDB-lite"/>
    </source>
</evidence>
<feature type="region of interest" description="Disordered" evidence="1">
    <location>
        <begin position="27"/>
        <end position="46"/>
    </location>
</feature>
<dbReference type="AlphaFoldDB" id="A0A238H4E4"/>
<proteinExistence type="predicted"/>
<gene>
    <name evidence="2" type="ORF">BSIN_3199</name>
</gene>
<name>A0A238H4E4_9BURK</name>